<dbReference type="GO" id="GO:0051170">
    <property type="term" value="P:import into nucleus"/>
    <property type="evidence" value="ECO:0007669"/>
    <property type="project" value="TreeGrafter"/>
</dbReference>
<dbReference type="Proteomes" id="UP001165120">
    <property type="component" value="Unassembled WGS sequence"/>
</dbReference>
<name>A0A9W6WJA4_CANBO</name>
<evidence type="ECO:0000313" key="5">
    <source>
        <dbReference type="Proteomes" id="UP001165120"/>
    </source>
</evidence>
<dbReference type="SUPFAM" id="SSF51735">
    <property type="entry name" value="NAD(P)-binding Rossmann-fold domains"/>
    <property type="match status" value="1"/>
</dbReference>
<dbReference type="InterPro" id="IPR036291">
    <property type="entry name" value="NAD(P)-bd_dom_sf"/>
</dbReference>
<keyword evidence="3" id="KW-0496">Mitochondrion</keyword>
<proteinExistence type="inferred from homology"/>
<evidence type="ECO:0000256" key="1">
    <source>
        <dbReference type="ARBA" id="ARBA00004450"/>
    </source>
</evidence>
<organism evidence="4 5">
    <name type="scientific">Candida boidinii</name>
    <name type="common">Yeast</name>
    <dbReference type="NCBI Taxonomy" id="5477"/>
    <lineage>
        <taxon>Eukaryota</taxon>
        <taxon>Fungi</taxon>
        <taxon>Dikarya</taxon>
        <taxon>Ascomycota</taxon>
        <taxon>Saccharomycotina</taxon>
        <taxon>Pichiomycetes</taxon>
        <taxon>Pichiales</taxon>
        <taxon>Pichiaceae</taxon>
        <taxon>Ogataea</taxon>
        <taxon>Ogataea/Candida clade</taxon>
    </lineage>
</organism>
<dbReference type="PANTHER" id="PTHR14097">
    <property type="entry name" value="OXIDOREDUCTASE HTATIP2"/>
    <property type="match status" value="1"/>
</dbReference>
<comment type="similarity">
    <text evidence="2">Belongs to the FMP52 family.</text>
</comment>
<dbReference type="GO" id="GO:0005741">
    <property type="term" value="C:mitochondrial outer membrane"/>
    <property type="evidence" value="ECO:0007669"/>
    <property type="project" value="UniProtKB-SubCell"/>
</dbReference>
<dbReference type="Pfam" id="PF08732">
    <property type="entry name" value="HIM1"/>
    <property type="match status" value="1"/>
</dbReference>
<evidence type="ECO:0000313" key="4">
    <source>
        <dbReference type="EMBL" id="GME77265.1"/>
    </source>
</evidence>
<dbReference type="Gene3D" id="3.40.50.720">
    <property type="entry name" value="NAD(P)-binding Rossmann-like Domain"/>
    <property type="match status" value="1"/>
</dbReference>
<keyword evidence="5" id="KW-1185">Reference proteome</keyword>
<keyword evidence="3" id="KW-0472">Membrane</keyword>
<sequence>MSLPSILILGSTGLCGSNFLRLVSEKSSDFAKIVTLSRRKPEINSETNKQVTTILESNSDNWPAEFAKLDLPENGDGIYFSGFGTTRKAAGSAENFKKIDYGVNYDCAKAAKESNKFKTLVLISTVSANKDSTFLYFQSKGKLEQDIIDLKFDRTIILRPGPLLGHREKSKGFGDGIINHFGGFFKNSIFAGLLYHPITGEEVAKCAYYLAKQPITKENELIIIESADMIKTAKLV</sequence>
<dbReference type="PANTHER" id="PTHR14097:SF7">
    <property type="entry name" value="OXIDOREDUCTASE HTATIP2"/>
    <property type="match status" value="1"/>
</dbReference>
<comment type="subcellular location">
    <subcellularLocation>
        <location evidence="1">Mitochondrion outer membrane</location>
        <topology evidence="1">Peripheral membrane protein</topology>
    </subcellularLocation>
</comment>
<comment type="caution">
    <text evidence="4">The sequence shown here is derived from an EMBL/GenBank/DDBJ whole genome shotgun (WGS) entry which is preliminary data.</text>
</comment>
<protein>
    <submittedName>
        <fullName evidence="4">Unnamed protein product</fullName>
    </submittedName>
</protein>
<accession>A0A9W6WJA4</accession>
<dbReference type="EMBL" id="BSXN01002665">
    <property type="protein sequence ID" value="GME77265.1"/>
    <property type="molecule type" value="Genomic_DNA"/>
</dbReference>
<dbReference type="AlphaFoldDB" id="A0A9W6WJA4"/>
<evidence type="ECO:0000256" key="2">
    <source>
        <dbReference type="ARBA" id="ARBA00006617"/>
    </source>
</evidence>
<evidence type="ECO:0000256" key="3">
    <source>
        <dbReference type="ARBA" id="ARBA00022787"/>
    </source>
</evidence>
<gene>
    <name evidence="4" type="ORF">Cboi02_000547600</name>
</gene>
<reference evidence="4" key="1">
    <citation type="submission" date="2023-04" db="EMBL/GenBank/DDBJ databases">
        <title>Candida boidinii NBRC 10035.</title>
        <authorList>
            <person name="Ichikawa N."/>
            <person name="Sato H."/>
            <person name="Tonouchi N."/>
        </authorList>
    </citation>
    <scope>NUCLEOTIDE SEQUENCE</scope>
    <source>
        <strain evidence="4">NBRC 10035</strain>
    </source>
</reference>
<dbReference type="InterPro" id="IPR014843">
    <property type="entry name" value="Him1/Fmp52"/>
</dbReference>
<keyword evidence="3" id="KW-1000">Mitochondrion outer membrane</keyword>